<dbReference type="Proteomes" id="UP000245956">
    <property type="component" value="Unassembled WGS sequence"/>
</dbReference>
<keyword evidence="1" id="KW-0732">Signal</keyword>
<feature type="signal peptide" evidence="1">
    <location>
        <begin position="1"/>
        <end position="17"/>
    </location>
</feature>
<sequence>MRPVYAIAALLVPSASADLLLVPSVSTGQSPRHADCKNISNRCHTITPSVGHVVRAITDDVKAKLSDTAVFKSGQHIACFQHAFGPNGNCLFLENWPKGTRITGAEVKELVGALWEELSTSSVGCGWDGRVHCGRFWKETWPPGAVLKIDYVTNSCEGIC</sequence>
<dbReference type="Gene3D" id="3.30.430.10">
    <property type="entry name" value="Killer Toxin P4, subunit A"/>
    <property type="match status" value="1"/>
</dbReference>
<evidence type="ECO:0000313" key="3">
    <source>
        <dbReference type="Proteomes" id="UP000245956"/>
    </source>
</evidence>
<proteinExistence type="predicted"/>
<name>A0A2U3EL19_PURLI</name>
<protein>
    <recommendedName>
        <fullName evidence="4">Killer toxin Kp4 domain-containing protein</fullName>
    </recommendedName>
</protein>
<evidence type="ECO:0008006" key="4">
    <source>
        <dbReference type="Google" id="ProtNLM"/>
    </source>
</evidence>
<evidence type="ECO:0000313" key="2">
    <source>
        <dbReference type="EMBL" id="PWI75204.1"/>
    </source>
</evidence>
<evidence type="ECO:0000256" key="1">
    <source>
        <dbReference type="SAM" id="SignalP"/>
    </source>
</evidence>
<reference evidence="2 3" key="1">
    <citation type="journal article" date="2016" name="Front. Microbiol.">
        <title>Genome and transcriptome sequences reveal the specific parasitism of the nematophagous Purpureocillium lilacinum 36-1.</title>
        <authorList>
            <person name="Xie J."/>
            <person name="Li S."/>
            <person name="Mo C."/>
            <person name="Xiao X."/>
            <person name="Peng D."/>
            <person name="Wang G."/>
            <person name="Xiao Y."/>
        </authorList>
    </citation>
    <scope>NUCLEOTIDE SEQUENCE [LARGE SCALE GENOMIC DNA]</scope>
    <source>
        <strain evidence="2 3">36-1</strain>
    </source>
</reference>
<organism evidence="2 3">
    <name type="scientific">Purpureocillium lilacinum</name>
    <name type="common">Paecilomyces lilacinus</name>
    <dbReference type="NCBI Taxonomy" id="33203"/>
    <lineage>
        <taxon>Eukaryota</taxon>
        <taxon>Fungi</taxon>
        <taxon>Dikarya</taxon>
        <taxon>Ascomycota</taxon>
        <taxon>Pezizomycotina</taxon>
        <taxon>Sordariomycetes</taxon>
        <taxon>Hypocreomycetidae</taxon>
        <taxon>Hypocreales</taxon>
        <taxon>Ophiocordycipitaceae</taxon>
        <taxon>Purpureocillium</taxon>
    </lineage>
</organism>
<accession>A0A2U3EL19</accession>
<dbReference type="AlphaFoldDB" id="A0A2U3EL19"/>
<feature type="chain" id="PRO_5015397205" description="Killer toxin Kp4 domain-containing protein" evidence="1">
    <location>
        <begin position="18"/>
        <end position="160"/>
    </location>
</feature>
<gene>
    <name evidence="2" type="ORF">PCL_05862</name>
</gene>
<dbReference type="EMBL" id="LCWV01000002">
    <property type="protein sequence ID" value="PWI75204.1"/>
    <property type="molecule type" value="Genomic_DNA"/>
</dbReference>
<comment type="caution">
    <text evidence="2">The sequence shown here is derived from an EMBL/GenBank/DDBJ whole genome shotgun (WGS) entry which is preliminary data.</text>
</comment>